<dbReference type="InterPro" id="IPR009612">
    <property type="entry name" value="IcmF-rel"/>
</dbReference>
<evidence type="ECO:0000259" key="2">
    <source>
        <dbReference type="Pfam" id="PF06744"/>
    </source>
</evidence>
<comment type="caution">
    <text evidence="5">The sequence shown here is derived from an EMBL/GenBank/DDBJ whole genome shotgun (WGS) entry which is preliminary data.</text>
</comment>
<dbReference type="PANTHER" id="PTHR36153:SF1">
    <property type="entry name" value="TYPE VI SECRETION SYSTEM COMPONENT TSSM1"/>
    <property type="match status" value="1"/>
</dbReference>
<reference evidence="5 6" key="1">
    <citation type="submission" date="2018-07" db="EMBL/GenBank/DDBJ databases">
        <title>Genomic Encyclopedia of Type Strains, Phase IV (KMG-IV): sequencing the most valuable type-strain genomes for metagenomic binning, comparative biology and taxonomic classification.</title>
        <authorList>
            <person name="Goeker M."/>
        </authorList>
    </citation>
    <scope>NUCLEOTIDE SEQUENCE [LARGE SCALE GENOMIC DNA]</scope>
    <source>
        <strain evidence="5 6">DSM 103736</strain>
    </source>
</reference>
<keyword evidence="1" id="KW-0472">Membrane</keyword>
<keyword evidence="1" id="KW-0812">Transmembrane</keyword>
<dbReference type="Pfam" id="PF14331">
    <property type="entry name" value="IcmF-related_N"/>
    <property type="match status" value="1"/>
</dbReference>
<dbReference type="InterPro" id="IPR017731">
    <property type="entry name" value="TssM1-like"/>
</dbReference>
<dbReference type="Pfam" id="PF06761">
    <property type="entry name" value="IcmF-related"/>
    <property type="match status" value="1"/>
</dbReference>
<dbReference type="InterPro" id="IPR010623">
    <property type="entry name" value="IcmF_C"/>
</dbReference>
<dbReference type="OrthoDB" id="9758229at2"/>
<dbReference type="PANTHER" id="PTHR36153">
    <property type="entry name" value="INNER MEMBRANE PROTEIN-RELATED"/>
    <property type="match status" value="1"/>
</dbReference>
<dbReference type="SUPFAM" id="SSF52540">
    <property type="entry name" value="P-loop containing nucleoside triphosphate hydrolases"/>
    <property type="match status" value="1"/>
</dbReference>
<feature type="domain" description="IcmF-related" evidence="3">
    <location>
        <begin position="584"/>
        <end position="908"/>
    </location>
</feature>
<dbReference type="Proteomes" id="UP000254848">
    <property type="component" value="Unassembled WGS sequence"/>
</dbReference>
<dbReference type="InterPro" id="IPR027417">
    <property type="entry name" value="P-loop_NTPase"/>
</dbReference>
<feature type="domain" description="Type VI secretion system component TssM1 N-terminal" evidence="4">
    <location>
        <begin position="250"/>
        <end position="531"/>
    </location>
</feature>
<organism evidence="5 6">
    <name type="scientific">Enterobacillus tribolii</name>
    <dbReference type="NCBI Taxonomy" id="1487935"/>
    <lineage>
        <taxon>Bacteria</taxon>
        <taxon>Pseudomonadati</taxon>
        <taxon>Pseudomonadota</taxon>
        <taxon>Gammaproteobacteria</taxon>
        <taxon>Enterobacterales</taxon>
        <taxon>Hafniaceae</taxon>
        <taxon>Enterobacillus</taxon>
    </lineage>
</organism>
<dbReference type="InterPro" id="IPR025743">
    <property type="entry name" value="TssM1_N"/>
</dbReference>
<gene>
    <name evidence="5" type="ORF">C8D90_102548</name>
</gene>
<keyword evidence="6" id="KW-1185">Reference proteome</keyword>
<evidence type="ECO:0000313" key="6">
    <source>
        <dbReference type="Proteomes" id="UP000254848"/>
    </source>
</evidence>
<sequence length="1288" mass="145774">MYYLNRLFSSRFLKVLLIIACIALLMAAIWYLGPMFGFGETRPLESVESRIILIVLATFCLLCFWLRLPLFIVTVAALCVLVWVIGPFILIGESYPLAGVTARLVVIGVILFVALLYGIWRLLLALRHNPTLLDLFIKKRDVKQETDVSEVSMVIRKAVNYVKKTRKNTSFFQRVFLARKSLDVLPWYMMIGTAGAGKTSAILASSQDFPMPEQLNQVGKECPATRNCECWFANDAVYIDTSGKYVNEPKESQDEWRGILKALKRYRPVKAINGTIVTLAAADIMGRSKAELFELSATLRGRLEELRQTLGVRFPVYVMITKLDQLPGFAEYFRILTEQEREQIWGTTFPYGDEMKAGAAELHEHIKNEFALLEHRIDRDMTVRHQEEYDVDDRKRMYSLPQDFNLLTAAVADVVQNIFFASRYDDTQSYTTLRGVYFCSSRQPIDFTVLNNGTVIQRWSNYVSNKAPETIVPASRRDSDVDYLVTDVAFGRQYFLKQLFSEIIVKDDDLARHNLTNESKYRFQRFIGHTLCILLAVFLLNGIYNSYHNNSDYLVEVEQKATHLEGEVDSFVKTTNDTLLPTLLSLTQYLPETRLVNVYDPDMSWRYGLYTGNDVIRASDGLYAYFLQRLLLPQMEHQVAKSLQEAVYQNSTDKVYSWLKLYLVITGQGKFDKDYLISSLTQLWEDNGNLRLYADRRDFVSHLNNLFSRQDWRRYGQEPDEQLIKHARTMLERRDMADRLYDRIKGLAEAEAPPDLTLNEMTKSQAGEIFTVAGSEQTIPGLYTYAGYHQVFKKKMSDVLAPLSSEDAWVMGKKEATGEIPDLLQTGVAKGGAGSLANPVQEKILTRYLSEYTRHWQNYLRNIRVKGNMLGAYSGDSGLTSDVYMLRTLVSADSPLTNLVRRAVKETTLSEKEKSVVADALKNSNVTHGLGMSGRSHMLDVAARLNQAFKELEKRVLWDSVDRHFAPLREFVVGDARASSGDLPPGSAANSPYSKLMGVLNDQYTLFVIYDDAIKNGNTPPVSESAQKLSAESRTWPDPLRDLIGPLLDGARKRASQKVIEKTNETIDESLGSICRRTLKGRYPFANVQQEVKVADFERFFAAGGVVDEYFKKNLADKVDTSTRPWRYKGSADAIGGARLDIFEHVEDIRSAFFQGDSGKRMELNFAVSVPYMDPSVTQLNMNVDGTKINYAHGPVMPTWLKWPGSRSGSMITINATLRSQSPGAGLVLTGPWALFRWLESAKKVVSTDSGNTVLVYALNQQNANIEVAGLTHNDELIVDLLRGFRCP</sequence>
<evidence type="ECO:0000256" key="1">
    <source>
        <dbReference type="SAM" id="Phobius"/>
    </source>
</evidence>
<dbReference type="InterPro" id="IPR053156">
    <property type="entry name" value="T6SS_TssM-like"/>
</dbReference>
<keyword evidence="1" id="KW-1133">Transmembrane helix</keyword>
<dbReference type="NCBIfam" id="TIGR03348">
    <property type="entry name" value="VI_IcmF"/>
    <property type="match status" value="1"/>
</dbReference>
<feature type="transmembrane region" description="Helical" evidence="1">
    <location>
        <begin position="70"/>
        <end position="91"/>
    </location>
</feature>
<feature type="transmembrane region" description="Helical" evidence="1">
    <location>
        <begin position="47"/>
        <end position="65"/>
    </location>
</feature>
<evidence type="ECO:0000259" key="4">
    <source>
        <dbReference type="Pfam" id="PF14331"/>
    </source>
</evidence>
<dbReference type="EMBL" id="QRAP01000002">
    <property type="protein sequence ID" value="RDK96061.1"/>
    <property type="molecule type" value="Genomic_DNA"/>
</dbReference>
<dbReference type="Pfam" id="PF06744">
    <property type="entry name" value="IcmF_C"/>
    <property type="match status" value="1"/>
</dbReference>
<accession>A0A370R2B6</accession>
<protein>
    <submittedName>
        <fullName evidence="5">Type VI secretion system protein ImpL</fullName>
    </submittedName>
</protein>
<proteinExistence type="predicted"/>
<feature type="transmembrane region" description="Helical" evidence="1">
    <location>
        <begin position="12"/>
        <end position="32"/>
    </location>
</feature>
<feature type="transmembrane region" description="Helical" evidence="1">
    <location>
        <begin position="97"/>
        <end position="120"/>
    </location>
</feature>
<name>A0A370R2B6_9GAMM</name>
<feature type="domain" description="Type VI secretion system IcmF C-terminal" evidence="2">
    <location>
        <begin position="1166"/>
        <end position="1269"/>
    </location>
</feature>
<evidence type="ECO:0000313" key="5">
    <source>
        <dbReference type="EMBL" id="RDK96061.1"/>
    </source>
</evidence>
<evidence type="ECO:0000259" key="3">
    <source>
        <dbReference type="Pfam" id="PF06761"/>
    </source>
</evidence>